<protein>
    <submittedName>
        <fullName evidence="1">Uncharacterized protein</fullName>
    </submittedName>
</protein>
<keyword evidence="2" id="KW-1185">Reference proteome</keyword>
<evidence type="ECO:0000313" key="1">
    <source>
        <dbReference type="EMBL" id="GJT92601.1"/>
    </source>
</evidence>
<reference evidence="1" key="1">
    <citation type="journal article" date="2022" name="Int. J. Mol. Sci.">
        <title>Draft Genome of Tanacetum Coccineum: Genomic Comparison of Closely Related Tanacetum-Family Plants.</title>
        <authorList>
            <person name="Yamashiro T."/>
            <person name="Shiraishi A."/>
            <person name="Nakayama K."/>
            <person name="Satake H."/>
        </authorList>
    </citation>
    <scope>NUCLEOTIDE SEQUENCE</scope>
</reference>
<dbReference type="EMBL" id="BQNB010020124">
    <property type="protein sequence ID" value="GJT92601.1"/>
    <property type="molecule type" value="Genomic_DNA"/>
</dbReference>
<accession>A0ABQ5HXN7</accession>
<reference evidence="1" key="2">
    <citation type="submission" date="2022-01" db="EMBL/GenBank/DDBJ databases">
        <authorList>
            <person name="Yamashiro T."/>
            <person name="Shiraishi A."/>
            <person name="Satake H."/>
            <person name="Nakayama K."/>
        </authorList>
    </citation>
    <scope>NUCLEOTIDE SEQUENCE</scope>
</reference>
<evidence type="ECO:0000313" key="2">
    <source>
        <dbReference type="Proteomes" id="UP001151760"/>
    </source>
</evidence>
<organism evidence="1 2">
    <name type="scientific">Tanacetum coccineum</name>
    <dbReference type="NCBI Taxonomy" id="301880"/>
    <lineage>
        <taxon>Eukaryota</taxon>
        <taxon>Viridiplantae</taxon>
        <taxon>Streptophyta</taxon>
        <taxon>Embryophyta</taxon>
        <taxon>Tracheophyta</taxon>
        <taxon>Spermatophyta</taxon>
        <taxon>Magnoliopsida</taxon>
        <taxon>eudicotyledons</taxon>
        <taxon>Gunneridae</taxon>
        <taxon>Pentapetalae</taxon>
        <taxon>asterids</taxon>
        <taxon>campanulids</taxon>
        <taxon>Asterales</taxon>
        <taxon>Asteraceae</taxon>
        <taxon>Asteroideae</taxon>
        <taxon>Anthemideae</taxon>
        <taxon>Anthemidinae</taxon>
        <taxon>Tanacetum</taxon>
    </lineage>
</organism>
<name>A0ABQ5HXN7_9ASTR</name>
<dbReference type="Proteomes" id="UP001151760">
    <property type="component" value="Unassembled WGS sequence"/>
</dbReference>
<sequence>MIPMKLRLVFSHWWGVTIVNTLERLFSTFDGFCHQTFRAARSDVLRNAESDSDDEEEYVIKRNKFGEPIYGPKLAPYLNCNDPAKRSLALQTVTNPFQKISVWKKAVSFLGSLRVPLKHVNWKPDYKGSYTKEEEATG</sequence>
<gene>
    <name evidence="1" type="ORF">Tco_1081446</name>
</gene>
<comment type="caution">
    <text evidence="1">The sequence shown here is derived from an EMBL/GenBank/DDBJ whole genome shotgun (WGS) entry which is preliminary data.</text>
</comment>
<proteinExistence type="predicted"/>